<protein>
    <submittedName>
        <fullName evidence="6">Patatin-like phospholipase family protein</fullName>
    </submittedName>
</protein>
<dbReference type="SUPFAM" id="SSF52151">
    <property type="entry name" value="FabD/lysophospholipase-like"/>
    <property type="match status" value="1"/>
</dbReference>
<evidence type="ECO:0000256" key="4">
    <source>
        <dbReference type="PROSITE-ProRule" id="PRU01161"/>
    </source>
</evidence>
<evidence type="ECO:0000313" key="6">
    <source>
        <dbReference type="EMBL" id="MFC5495626.1"/>
    </source>
</evidence>
<evidence type="ECO:0000256" key="1">
    <source>
        <dbReference type="ARBA" id="ARBA00022801"/>
    </source>
</evidence>
<organism evidence="6 7">
    <name type="scientific">Nocardioides caricicola</name>
    <dbReference type="NCBI Taxonomy" id="634770"/>
    <lineage>
        <taxon>Bacteria</taxon>
        <taxon>Bacillati</taxon>
        <taxon>Actinomycetota</taxon>
        <taxon>Actinomycetes</taxon>
        <taxon>Propionibacteriales</taxon>
        <taxon>Nocardioidaceae</taxon>
        <taxon>Nocardioides</taxon>
    </lineage>
</organism>
<dbReference type="InterPro" id="IPR016035">
    <property type="entry name" value="Acyl_Trfase/lysoPLipase"/>
</dbReference>
<dbReference type="EMBL" id="JBHSMD010000011">
    <property type="protein sequence ID" value="MFC5495626.1"/>
    <property type="molecule type" value="Genomic_DNA"/>
</dbReference>
<dbReference type="PROSITE" id="PS51635">
    <property type="entry name" value="PNPLA"/>
    <property type="match status" value="1"/>
</dbReference>
<dbReference type="PANTHER" id="PTHR14226:SF29">
    <property type="entry name" value="NEUROPATHY TARGET ESTERASE SWS"/>
    <property type="match status" value="1"/>
</dbReference>
<sequence>MRTARRNIFVLSGGGSRGAGQVGMLRALLAAGLLPDQVVAGSVGSLNGCYLAADPSAARVEQLAEVWASMQASTLTGARRTMVANLATLRPYLFSNRALRQLIASLVPNHRLEDLAVPVRIATTDLLTGLPAHHDTGYLPDVLCASAALPGLLPPVRLRGGRAHVDAGVAENVPMSGVHGLAAPGDRVWVLDVTKSPRELRSLRTPIDVLVAALAGSITNRPTLALPAGVEVVHVKLDERFDCGPVFDFSHTRTLIEMGEAVAAQALAADPGALPLAG</sequence>
<comment type="caution">
    <text evidence="4">Lacks conserved residue(s) required for the propagation of feature annotation.</text>
</comment>
<proteinExistence type="predicted"/>
<dbReference type="Pfam" id="PF01734">
    <property type="entry name" value="Patatin"/>
    <property type="match status" value="1"/>
</dbReference>
<dbReference type="Proteomes" id="UP001595956">
    <property type="component" value="Unassembled WGS sequence"/>
</dbReference>
<comment type="caution">
    <text evidence="6">The sequence shown here is derived from an EMBL/GenBank/DDBJ whole genome shotgun (WGS) entry which is preliminary data.</text>
</comment>
<evidence type="ECO:0000313" key="7">
    <source>
        <dbReference type="Proteomes" id="UP001595956"/>
    </source>
</evidence>
<feature type="domain" description="PNPLA" evidence="5">
    <location>
        <begin position="9"/>
        <end position="179"/>
    </location>
</feature>
<keyword evidence="2 4" id="KW-0442">Lipid degradation</keyword>
<evidence type="ECO:0000256" key="3">
    <source>
        <dbReference type="ARBA" id="ARBA00023098"/>
    </source>
</evidence>
<name>A0ABW0N6H5_9ACTN</name>
<keyword evidence="3 4" id="KW-0443">Lipid metabolism</keyword>
<reference evidence="7" key="1">
    <citation type="journal article" date="2019" name="Int. J. Syst. Evol. Microbiol.">
        <title>The Global Catalogue of Microorganisms (GCM) 10K type strain sequencing project: providing services to taxonomists for standard genome sequencing and annotation.</title>
        <authorList>
            <consortium name="The Broad Institute Genomics Platform"/>
            <consortium name="The Broad Institute Genome Sequencing Center for Infectious Disease"/>
            <person name="Wu L."/>
            <person name="Ma J."/>
        </authorList>
    </citation>
    <scope>NUCLEOTIDE SEQUENCE [LARGE SCALE GENOMIC DNA]</scope>
    <source>
        <strain evidence="7">KACC 13778</strain>
    </source>
</reference>
<dbReference type="InterPro" id="IPR050301">
    <property type="entry name" value="NTE"/>
</dbReference>
<feature type="active site" description="Nucleophile" evidence="4">
    <location>
        <position position="42"/>
    </location>
</feature>
<feature type="active site" description="Proton acceptor" evidence="4">
    <location>
        <position position="166"/>
    </location>
</feature>
<keyword evidence="1 4" id="KW-0378">Hydrolase</keyword>
<feature type="short sequence motif" description="GXGXXG" evidence="4">
    <location>
        <begin position="13"/>
        <end position="18"/>
    </location>
</feature>
<keyword evidence="7" id="KW-1185">Reference proteome</keyword>
<evidence type="ECO:0000256" key="2">
    <source>
        <dbReference type="ARBA" id="ARBA00022963"/>
    </source>
</evidence>
<evidence type="ECO:0000259" key="5">
    <source>
        <dbReference type="PROSITE" id="PS51635"/>
    </source>
</evidence>
<dbReference type="Gene3D" id="3.40.1090.10">
    <property type="entry name" value="Cytosolic phospholipase A2 catalytic domain"/>
    <property type="match status" value="1"/>
</dbReference>
<accession>A0ABW0N6H5</accession>
<gene>
    <name evidence="6" type="ORF">ACFPKY_21135</name>
</gene>
<dbReference type="InterPro" id="IPR002641">
    <property type="entry name" value="PNPLA_dom"/>
</dbReference>
<dbReference type="RefSeq" id="WP_345182025.1">
    <property type="nucleotide sequence ID" value="NZ_BAABFQ010000010.1"/>
</dbReference>
<dbReference type="PANTHER" id="PTHR14226">
    <property type="entry name" value="NEUROPATHY TARGET ESTERASE/SWISS CHEESE D.MELANOGASTER"/>
    <property type="match status" value="1"/>
</dbReference>